<comment type="caution">
    <text evidence="2">The sequence shown here is derived from an EMBL/GenBank/DDBJ whole genome shotgun (WGS) entry which is preliminary data.</text>
</comment>
<name>A0A1F7IE62_9BACT</name>
<dbReference type="Pfam" id="PF18929">
    <property type="entry name" value="DUF5678"/>
    <property type="match status" value="1"/>
</dbReference>
<evidence type="ECO:0000313" key="2">
    <source>
        <dbReference type="EMBL" id="OGK41633.1"/>
    </source>
</evidence>
<proteinExistence type="predicted"/>
<feature type="domain" description="DUF5678" evidence="1">
    <location>
        <begin position="7"/>
        <end position="52"/>
    </location>
</feature>
<dbReference type="AlphaFoldDB" id="A0A1F7IE62"/>
<dbReference type="EMBL" id="MGAG01000010">
    <property type="protein sequence ID" value="OGK41633.1"/>
    <property type="molecule type" value="Genomic_DNA"/>
</dbReference>
<protein>
    <recommendedName>
        <fullName evidence="1">DUF5678 domain-containing protein</fullName>
    </recommendedName>
</protein>
<organism evidence="2 3">
    <name type="scientific">Candidatus Roizmanbacteria bacterium RIFCSPLOWO2_01_FULL_37_12</name>
    <dbReference type="NCBI Taxonomy" id="1802056"/>
    <lineage>
        <taxon>Bacteria</taxon>
        <taxon>Candidatus Roizmaniibacteriota</taxon>
    </lineage>
</organism>
<dbReference type="STRING" id="1802056.A2954_07170"/>
<evidence type="ECO:0000259" key="1">
    <source>
        <dbReference type="Pfam" id="PF18929"/>
    </source>
</evidence>
<dbReference type="Proteomes" id="UP000177698">
    <property type="component" value="Unassembled WGS sequence"/>
</dbReference>
<accession>A0A1F7IE62</accession>
<dbReference type="InterPro" id="IPR043734">
    <property type="entry name" value="DUF5678"/>
</dbReference>
<gene>
    <name evidence="2" type="ORF">A2954_07170</name>
</gene>
<evidence type="ECO:0000313" key="3">
    <source>
        <dbReference type="Proteomes" id="UP000177698"/>
    </source>
</evidence>
<sequence length="61" mass="6820">MTDLSKILKKYKIGWLALSPDNEKFVAQGKTLKEVLVKARKKGVDQPSVLKASPIDNYFIG</sequence>
<reference evidence="2 3" key="1">
    <citation type="journal article" date="2016" name="Nat. Commun.">
        <title>Thousands of microbial genomes shed light on interconnected biogeochemical processes in an aquifer system.</title>
        <authorList>
            <person name="Anantharaman K."/>
            <person name="Brown C.T."/>
            <person name="Hug L.A."/>
            <person name="Sharon I."/>
            <person name="Castelle C.J."/>
            <person name="Probst A.J."/>
            <person name="Thomas B.C."/>
            <person name="Singh A."/>
            <person name="Wilkins M.J."/>
            <person name="Karaoz U."/>
            <person name="Brodie E.L."/>
            <person name="Williams K.H."/>
            <person name="Hubbard S.S."/>
            <person name="Banfield J.F."/>
        </authorList>
    </citation>
    <scope>NUCLEOTIDE SEQUENCE [LARGE SCALE GENOMIC DNA]</scope>
</reference>